<dbReference type="GO" id="GO:0046872">
    <property type="term" value="F:metal ion binding"/>
    <property type="evidence" value="ECO:0007669"/>
    <property type="project" value="UniProtKB-KW"/>
</dbReference>
<dbReference type="GO" id="GO:0005739">
    <property type="term" value="C:mitochondrion"/>
    <property type="evidence" value="ECO:0007669"/>
    <property type="project" value="UniProtKB-ARBA"/>
</dbReference>
<comment type="function">
    <text evidence="6 7">Removes the formyl group from the N-terminal Met of newly synthesized proteins.</text>
</comment>
<proteinExistence type="inferred from homology"/>
<dbReference type="AlphaFoldDB" id="A0AAD5S841"/>
<keyword evidence="9" id="KW-1185">Reference proteome</keyword>
<dbReference type="HAMAP" id="MF_00163">
    <property type="entry name" value="Pep_deformylase"/>
    <property type="match status" value="1"/>
</dbReference>
<evidence type="ECO:0000313" key="8">
    <source>
        <dbReference type="EMBL" id="KAJ3047568.1"/>
    </source>
</evidence>
<accession>A0AAD5S841</accession>
<reference evidence="8" key="1">
    <citation type="submission" date="2020-05" db="EMBL/GenBank/DDBJ databases">
        <title>Phylogenomic resolution of chytrid fungi.</title>
        <authorList>
            <person name="Stajich J.E."/>
            <person name="Amses K."/>
            <person name="Simmons R."/>
            <person name="Seto K."/>
            <person name="Myers J."/>
            <person name="Bonds A."/>
            <person name="Quandt C.A."/>
            <person name="Barry K."/>
            <person name="Liu P."/>
            <person name="Grigoriev I."/>
            <person name="Longcore J.E."/>
            <person name="James T.Y."/>
        </authorList>
    </citation>
    <scope>NUCLEOTIDE SEQUENCE</scope>
    <source>
        <strain evidence="8">JEL0318</strain>
    </source>
</reference>
<dbReference type="EMBL" id="JADGJD010000938">
    <property type="protein sequence ID" value="KAJ3047568.1"/>
    <property type="molecule type" value="Genomic_DNA"/>
</dbReference>
<evidence type="ECO:0000256" key="6">
    <source>
        <dbReference type="ARBA" id="ARBA00037114"/>
    </source>
</evidence>
<dbReference type="CDD" id="cd00487">
    <property type="entry name" value="Pep_deformylase"/>
    <property type="match status" value="1"/>
</dbReference>
<evidence type="ECO:0000256" key="5">
    <source>
        <dbReference type="ARBA" id="ARBA00022917"/>
    </source>
</evidence>
<comment type="catalytic activity">
    <reaction evidence="7">
        <text>N-terminal N-formyl-L-methionyl-[peptide] + H2O = N-terminal L-methionyl-[peptide] + formate</text>
        <dbReference type="Rhea" id="RHEA:24420"/>
        <dbReference type="Rhea" id="RHEA-COMP:10639"/>
        <dbReference type="Rhea" id="RHEA-COMP:10640"/>
        <dbReference type="ChEBI" id="CHEBI:15377"/>
        <dbReference type="ChEBI" id="CHEBI:15740"/>
        <dbReference type="ChEBI" id="CHEBI:49298"/>
        <dbReference type="ChEBI" id="CHEBI:64731"/>
        <dbReference type="EC" id="3.5.1.88"/>
    </reaction>
</comment>
<gene>
    <name evidence="8" type="primary">PDF1A</name>
    <name evidence="8" type="ORF">HK097_011419</name>
</gene>
<dbReference type="PANTHER" id="PTHR10458">
    <property type="entry name" value="PEPTIDE DEFORMYLASE"/>
    <property type="match status" value="1"/>
</dbReference>
<dbReference type="PRINTS" id="PR01576">
    <property type="entry name" value="PDEFORMYLASE"/>
</dbReference>
<dbReference type="PIRSF" id="PIRSF004749">
    <property type="entry name" value="Pep_def"/>
    <property type="match status" value="1"/>
</dbReference>
<dbReference type="InterPro" id="IPR023635">
    <property type="entry name" value="Peptide_deformylase"/>
</dbReference>
<dbReference type="EC" id="3.5.1.88" evidence="2 7"/>
<evidence type="ECO:0000256" key="7">
    <source>
        <dbReference type="RuleBase" id="RU362111"/>
    </source>
</evidence>
<evidence type="ECO:0000256" key="2">
    <source>
        <dbReference type="ARBA" id="ARBA00012175"/>
    </source>
</evidence>
<dbReference type="PANTHER" id="PTHR10458:SF2">
    <property type="entry name" value="PEPTIDE DEFORMYLASE, MITOCHONDRIAL"/>
    <property type="match status" value="1"/>
</dbReference>
<name>A0AAD5S841_9FUNG</name>
<sequence>MPIIQKLTGVFKKPTPILRAGHPTLRIKALPVKPTELKSYQFQDVVRQMTRAFESAYTPTIGLSAPQIGHPMRLIAYRIEDPKYLKEHKIEPVPLTFIVNPTLKVLSSQTSTDYETCESVPSYNALVKRATEVKVDGLDLEGKEITVNAKGVVARVLQHEVDHLDGLLYVDKMEPRSMRHDKYIDKYELRSQ</sequence>
<organism evidence="8 9">
    <name type="scientific">Rhizophlyctis rosea</name>
    <dbReference type="NCBI Taxonomy" id="64517"/>
    <lineage>
        <taxon>Eukaryota</taxon>
        <taxon>Fungi</taxon>
        <taxon>Fungi incertae sedis</taxon>
        <taxon>Chytridiomycota</taxon>
        <taxon>Chytridiomycota incertae sedis</taxon>
        <taxon>Chytridiomycetes</taxon>
        <taxon>Rhizophlyctidales</taxon>
        <taxon>Rhizophlyctidaceae</taxon>
        <taxon>Rhizophlyctis</taxon>
    </lineage>
</organism>
<dbReference type="SUPFAM" id="SSF56420">
    <property type="entry name" value="Peptide deformylase"/>
    <property type="match status" value="1"/>
</dbReference>
<keyword evidence="5 7" id="KW-0648">Protein biosynthesis</keyword>
<dbReference type="NCBIfam" id="NF001159">
    <property type="entry name" value="PRK00150.1-3"/>
    <property type="match status" value="1"/>
</dbReference>
<dbReference type="GO" id="GO:0006412">
    <property type="term" value="P:translation"/>
    <property type="evidence" value="ECO:0007669"/>
    <property type="project" value="UniProtKB-KW"/>
</dbReference>
<dbReference type="GO" id="GO:0042586">
    <property type="term" value="F:peptide deformylase activity"/>
    <property type="evidence" value="ECO:0007669"/>
    <property type="project" value="UniProtKB-EC"/>
</dbReference>
<dbReference type="InterPro" id="IPR036821">
    <property type="entry name" value="Peptide_deformylase_sf"/>
</dbReference>
<protein>
    <recommendedName>
        <fullName evidence="2 7">Peptide deformylase</fullName>
        <ecNumber evidence="2 7">3.5.1.88</ecNumber>
    </recommendedName>
</protein>
<evidence type="ECO:0000256" key="4">
    <source>
        <dbReference type="ARBA" id="ARBA00022801"/>
    </source>
</evidence>
<dbReference type="FunFam" id="3.90.45.10:FF:000003">
    <property type="entry name" value="Peptide deformylase"/>
    <property type="match status" value="1"/>
</dbReference>
<comment type="caution">
    <text evidence="8">The sequence shown here is derived from an EMBL/GenBank/DDBJ whole genome shotgun (WGS) entry which is preliminary data.</text>
</comment>
<dbReference type="Pfam" id="PF01327">
    <property type="entry name" value="Pep_deformylase"/>
    <property type="match status" value="1"/>
</dbReference>
<keyword evidence="4 7" id="KW-0378">Hydrolase</keyword>
<evidence type="ECO:0000256" key="1">
    <source>
        <dbReference type="ARBA" id="ARBA00010759"/>
    </source>
</evidence>
<evidence type="ECO:0000313" key="9">
    <source>
        <dbReference type="Proteomes" id="UP001212841"/>
    </source>
</evidence>
<dbReference type="Gene3D" id="3.90.45.10">
    <property type="entry name" value="Peptide deformylase"/>
    <property type="match status" value="1"/>
</dbReference>
<comment type="similarity">
    <text evidence="1 7">Belongs to the polypeptide deformylase family.</text>
</comment>
<evidence type="ECO:0000256" key="3">
    <source>
        <dbReference type="ARBA" id="ARBA00022723"/>
    </source>
</evidence>
<dbReference type="Proteomes" id="UP001212841">
    <property type="component" value="Unassembled WGS sequence"/>
</dbReference>
<keyword evidence="3 7" id="KW-0479">Metal-binding</keyword>